<dbReference type="SUPFAM" id="SSF101874">
    <property type="entry name" value="YceI-like"/>
    <property type="match status" value="1"/>
</dbReference>
<name>A0A382GEM2_9ZZZZ</name>
<dbReference type="AlphaFoldDB" id="A0A382GEM2"/>
<dbReference type="Pfam" id="PF04264">
    <property type="entry name" value="YceI"/>
    <property type="match status" value="1"/>
</dbReference>
<reference evidence="2" key="1">
    <citation type="submission" date="2018-05" db="EMBL/GenBank/DDBJ databases">
        <authorList>
            <person name="Lanie J.A."/>
            <person name="Ng W.-L."/>
            <person name="Kazmierczak K.M."/>
            <person name="Andrzejewski T.M."/>
            <person name="Davidsen T.M."/>
            <person name="Wayne K.J."/>
            <person name="Tettelin H."/>
            <person name="Glass J.I."/>
            <person name="Rusch D."/>
            <person name="Podicherti R."/>
            <person name="Tsui H.-C.T."/>
            <person name="Winkler M.E."/>
        </authorList>
    </citation>
    <scope>NUCLEOTIDE SEQUENCE</scope>
</reference>
<dbReference type="Gene3D" id="2.40.128.110">
    <property type="entry name" value="Lipid/polyisoprenoid-binding, YceI-like"/>
    <property type="match status" value="1"/>
</dbReference>
<organism evidence="2">
    <name type="scientific">marine metagenome</name>
    <dbReference type="NCBI Taxonomy" id="408172"/>
    <lineage>
        <taxon>unclassified sequences</taxon>
        <taxon>metagenomes</taxon>
        <taxon>ecological metagenomes</taxon>
    </lineage>
</organism>
<dbReference type="InterPro" id="IPR036761">
    <property type="entry name" value="TTHA0802/YceI-like_sf"/>
</dbReference>
<feature type="domain" description="Lipid/polyisoprenoid-binding YceI-like" evidence="1">
    <location>
        <begin position="46"/>
        <end position="170"/>
    </location>
</feature>
<gene>
    <name evidence="2" type="ORF">METZ01_LOCUS226514</name>
</gene>
<proteinExistence type="predicted"/>
<dbReference type="EMBL" id="UINC01055132">
    <property type="protein sequence ID" value="SVB73660.1"/>
    <property type="molecule type" value="Genomic_DNA"/>
</dbReference>
<accession>A0A382GEM2</accession>
<evidence type="ECO:0000313" key="2">
    <source>
        <dbReference type="EMBL" id="SVB73660.1"/>
    </source>
</evidence>
<dbReference type="InterPro" id="IPR007372">
    <property type="entry name" value="Lipid/polyisoprenoid-bd_YceI"/>
</dbReference>
<protein>
    <recommendedName>
        <fullName evidence="1">Lipid/polyisoprenoid-binding YceI-like domain-containing protein</fullName>
    </recommendedName>
</protein>
<sequence>MVHQIIRILLLLICFSANAQQYLAKDGTITFFSKAPVEDISAINNKVSAVYDAKTKALVFQLNITDFIFPKSLMQTHFNENYLESDIYPKSTFVGKVTENKNGIASVEGKLTIHGETNFINVVGNLLVHENIVYISDVKFIVKLEDYKIKIPRIVMYNIAEQIEVKVNIKLQKQ</sequence>
<evidence type="ECO:0000259" key="1">
    <source>
        <dbReference type="Pfam" id="PF04264"/>
    </source>
</evidence>